<gene>
    <name evidence="1" type="ORF">IYQ_23616</name>
</gene>
<evidence type="ECO:0000313" key="2">
    <source>
        <dbReference type="Proteomes" id="UP000006428"/>
    </source>
</evidence>
<protein>
    <recommendedName>
        <fullName evidence="3">DUF2158 domain-containing protein</fullName>
    </recommendedName>
</protein>
<reference evidence="1 2" key="1">
    <citation type="journal article" date="2012" name="Front. Microbiol.">
        <title>Draft Genome Sequence of the Virulent Strain 01-B526 of the Fish Pathogen Aeromonas salmonicida.</title>
        <authorList>
            <person name="Charette S.J."/>
            <person name="Brochu F."/>
            <person name="Boyle B."/>
            <person name="Filion G."/>
            <person name="Tanaka K.H."/>
            <person name="Derome N."/>
        </authorList>
    </citation>
    <scope>NUCLEOTIDE SEQUENCE [LARGE SCALE GENOMIC DNA]</scope>
    <source>
        <strain evidence="1 2">01-B526</strain>
    </source>
</reference>
<keyword evidence="2" id="KW-1185">Reference proteome</keyword>
<dbReference type="Proteomes" id="UP000006428">
    <property type="component" value="Unassembled WGS sequence"/>
</dbReference>
<dbReference type="RefSeq" id="WP_005322157.1">
    <property type="nucleotide sequence ID" value="NZ_AGVO01000142.1"/>
</dbReference>
<sequence length="137" mass="15311">MTIYRFCSSGDVVTLHSGGHKMTVKSVDYAEQSPDAERVNVCCVWFNEALGGQPIEYTFQRELLNLVGDESPYARSHIRFTLGQVVKLRSGGPSMTIAGFERTGDIRGYFCVWLDEHNRDPLTCVFQADCLEAVPEA</sequence>
<dbReference type="EMBL" id="AGVO01000142">
    <property type="protein sequence ID" value="EHI50071.1"/>
    <property type="molecule type" value="Genomic_DNA"/>
</dbReference>
<proteinExistence type="predicted"/>
<comment type="caution">
    <text evidence="1">The sequence shown here is derived from an EMBL/GenBank/DDBJ whole genome shotgun (WGS) entry which is preliminary data.</text>
</comment>
<evidence type="ECO:0008006" key="3">
    <source>
        <dbReference type="Google" id="ProtNLM"/>
    </source>
</evidence>
<dbReference type="InterPro" id="IPR019226">
    <property type="entry name" value="DUF2158"/>
</dbReference>
<organism evidence="1 2">
    <name type="scientific">Aeromonas salmonicida subsp. salmonicida 01-B526</name>
    <dbReference type="NCBI Taxonomy" id="1076135"/>
    <lineage>
        <taxon>Bacteria</taxon>
        <taxon>Pseudomonadati</taxon>
        <taxon>Pseudomonadota</taxon>
        <taxon>Gammaproteobacteria</taxon>
        <taxon>Aeromonadales</taxon>
        <taxon>Aeromonadaceae</taxon>
        <taxon>Aeromonas</taxon>
    </lineage>
</organism>
<evidence type="ECO:0000313" key="1">
    <source>
        <dbReference type="EMBL" id="EHI50071.1"/>
    </source>
</evidence>
<name>A0ABP2MU20_AERSS</name>
<dbReference type="Pfam" id="PF09926">
    <property type="entry name" value="DUF2158"/>
    <property type="match status" value="2"/>
</dbReference>
<accession>A0ABP2MU20</accession>